<keyword evidence="2" id="KW-1185">Reference proteome</keyword>
<evidence type="ECO:0000313" key="1">
    <source>
        <dbReference type="EMBL" id="MBA0666287.1"/>
    </source>
</evidence>
<dbReference type="OrthoDB" id="10307922at2759"/>
<organism evidence="1 2">
    <name type="scientific">Gossypium klotzschianum</name>
    <dbReference type="NCBI Taxonomy" id="34286"/>
    <lineage>
        <taxon>Eukaryota</taxon>
        <taxon>Viridiplantae</taxon>
        <taxon>Streptophyta</taxon>
        <taxon>Embryophyta</taxon>
        <taxon>Tracheophyta</taxon>
        <taxon>Spermatophyta</taxon>
        <taxon>Magnoliopsida</taxon>
        <taxon>eudicotyledons</taxon>
        <taxon>Gunneridae</taxon>
        <taxon>Pentapetalae</taxon>
        <taxon>rosids</taxon>
        <taxon>malvids</taxon>
        <taxon>Malvales</taxon>
        <taxon>Malvaceae</taxon>
        <taxon>Malvoideae</taxon>
        <taxon>Gossypium</taxon>
    </lineage>
</organism>
<dbReference type="Proteomes" id="UP000593573">
    <property type="component" value="Unassembled WGS sequence"/>
</dbReference>
<dbReference type="EMBL" id="JABFAB010000012">
    <property type="protein sequence ID" value="MBA0666287.1"/>
    <property type="molecule type" value="Genomic_DNA"/>
</dbReference>
<gene>
    <name evidence="1" type="ORF">Goklo_002717</name>
</gene>
<reference evidence="1 2" key="1">
    <citation type="journal article" date="2019" name="Genome Biol. Evol.">
        <title>Insights into the evolution of the New World diploid cottons (Gossypium, subgenus Houzingenia) based on genome sequencing.</title>
        <authorList>
            <person name="Grover C.E."/>
            <person name="Arick M.A. 2nd"/>
            <person name="Thrash A."/>
            <person name="Conover J.L."/>
            <person name="Sanders W.S."/>
            <person name="Peterson D.G."/>
            <person name="Frelichowski J.E."/>
            <person name="Scheffler J.A."/>
            <person name="Scheffler B.E."/>
            <person name="Wendel J.F."/>
        </authorList>
    </citation>
    <scope>NUCLEOTIDE SEQUENCE [LARGE SCALE GENOMIC DNA]</scope>
    <source>
        <strain evidence="1">57</strain>
        <tissue evidence="1">Leaf</tissue>
    </source>
</reference>
<name>A0A7J8VTY5_9ROSI</name>
<dbReference type="AlphaFoldDB" id="A0A7J8VTY5"/>
<accession>A0A7J8VTY5</accession>
<comment type="caution">
    <text evidence="1">The sequence shown here is derived from an EMBL/GenBank/DDBJ whole genome shotgun (WGS) entry which is preliminary data.</text>
</comment>
<sequence length="35" mass="4289">MGGYETHSWCRGMIRLKYKEYNTLERTSFRFSKVI</sequence>
<protein>
    <submittedName>
        <fullName evidence="1">Uncharacterized protein</fullName>
    </submittedName>
</protein>
<proteinExistence type="predicted"/>
<evidence type="ECO:0000313" key="2">
    <source>
        <dbReference type="Proteomes" id="UP000593573"/>
    </source>
</evidence>